<keyword evidence="1" id="KW-1133">Transmembrane helix</keyword>
<name>A0AAU9IPP5_9CILI</name>
<accession>A0AAU9IPP5</accession>
<keyword evidence="1" id="KW-0812">Transmembrane</keyword>
<reference evidence="2" key="1">
    <citation type="submission" date="2021-09" db="EMBL/GenBank/DDBJ databases">
        <authorList>
            <consortium name="AG Swart"/>
            <person name="Singh M."/>
            <person name="Singh A."/>
            <person name="Seah K."/>
            <person name="Emmerich C."/>
        </authorList>
    </citation>
    <scope>NUCLEOTIDE SEQUENCE</scope>
    <source>
        <strain evidence="2">ATCC30299</strain>
    </source>
</reference>
<protein>
    <submittedName>
        <fullName evidence="2">Uncharacterized protein</fullName>
    </submittedName>
</protein>
<evidence type="ECO:0000256" key="1">
    <source>
        <dbReference type="SAM" id="Phobius"/>
    </source>
</evidence>
<sequence length="94" mass="11013">MQFICYGFKQSSLIKCKTLLNFIFKAIPFIFKIFALLWTKILPNQDFYLNSSITKSLLLLFVANKPIEAPSDTKVSFRVFHKHVRKTPLIMLAW</sequence>
<feature type="transmembrane region" description="Helical" evidence="1">
    <location>
        <begin position="19"/>
        <end position="41"/>
    </location>
</feature>
<proteinExistence type="predicted"/>
<comment type="caution">
    <text evidence="2">The sequence shown here is derived from an EMBL/GenBank/DDBJ whole genome shotgun (WGS) entry which is preliminary data.</text>
</comment>
<evidence type="ECO:0000313" key="2">
    <source>
        <dbReference type="EMBL" id="CAG9315187.1"/>
    </source>
</evidence>
<keyword evidence="1" id="KW-0472">Membrane</keyword>
<gene>
    <name evidence="2" type="ORF">BSTOLATCC_MIC12961</name>
</gene>
<dbReference type="EMBL" id="CAJZBQ010000013">
    <property type="protein sequence ID" value="CAG9315187.1"/>
    <property type="molecule type" value="Genomic_DNA"/>
</dbReference>
<keyword evidence="3" id="KW-1185">Reference proteome</keyword>
<dbReference type="AlphaFoldDB" id="A0AAU9IPP5"/>
<evidence type="ECO:0000313" key="3">
    <source>
        <dbReference type="Proteomes" id="UP001162131"/>
    </source>
</evidence>
<dbReference type="Proteomes" id="UP001162131">
    <property type="component" value="Unassembled WGS sequence"/>
</dbReference>
<organism evidence="2 3">
    <name type="scientific">Blepharisma stoltei</name>
    <dbReference type="NCBI Taxonomy" id="1481888"/>
    <lineage>
        <taxon>Eukaryota</taxon>
        <taxon>Sar</taxon>
        <taxon>Alveolata</taxon>
        <taxon>Ciliophora</taxon>
        <taxon>Postciliodesmatophora</taxon>
        <taxon>Heterotrichea</taxon>
        <taxon>Heterotrichida</taxon>
        <taxon>Blepharismidae</taxon>
        <taxon>Blepharisma</taxon>
    </lineage>
</organism>